<dbReference type="PANTHER" id="PTHR30481:SF3">
    <property type="entry name" value="DNA ADENINE METHYLASE"/>
    <property type="match status" value="1"/>
</dbReference>
<dbReference type="InterPro" id="IPR002052">
    <property type="entry name" value="DNA_methylase_N6_adenine_CS"/>
</dbReference>
<protein>
    <recommendedName>
        <fullName evidence="2">site-specific DNA-methyltransferase (adenine-specific)</fullName>
        <ecNumber evidence="2">2.1.1.72</ecNumber>
    </recommendedName>
</protein>
<dbReference type="GO" id="GO:0006298">
    <property type="term" value="P:mismatch repair"/>
    <property type="evidence" value="ECO:0007669"/>
    <property type="project" value="TreeGrafter"/>
</dbReference>
<dbReference type="GO" id="GO:0009007">
    <property type="term" value="F:site-specific DNA-methyltransferase (adenine-specific) activity"/>
    <property type="evidence" value="ECO:0007669"/>
    <property type="project" value="UniProtKB-EC"/>
</dbReference>
<dbReference type="Pfam" id="PF02086">
    <property type="entry name" value="MethyltransfD12"/>
    <property type="match status" value="2"/>
</dbReference>
<dbReference type="Gene3D" id="3.40.50.150">
    <property type="entry name" value="Vaccinia Virus protein VP39"/>
    <property type="match status" value="2"/>
</dbReference>
<name>A0A1C9ZTC0_ENDTX</name>
<sequence>MYENNENLLHKNYIMETLTTVEVSKKLNIPRSSLYYLINRGKISSPDKKSNRAVWTSRLINQLRNIVNQKHIPKNQKIILPYKTAGINNRRYLGNKYKLLPFIKKIVNDNCSNINTVANIFAGTGAVTYLFKDKEIITNDIMYSNYICNLAWFGSENVSLKKIIEIIARYNNDKIIVDNYMSKNFKNTYFNLESCRKIGYIREDIEKLYKKRRINNRERAVLITSLLCAMDKIANTCGHYDAYRKNGDLNKGLELSVPVVLNNLCGNNKCFNKDANILVKDIKADLVYIDPPYNSRQYCDMYHLIENIARWEKPKVEGVAKKMERNDLKSDYCTQKASKVFGDLISNINAKYILLSYNNMSDKGNVRSNAKISDTDIIRILSKKGKIKIFSQKYKSFSTGKSYITENKERLFLCVCKTLKYKKPLIPSPMNYTGGKFKLLPQILPNFPRNINTFVDLFCGGANVGINVSYDKIILNDSGQYIPYLFNTFKNLDKEVLFNMIYKIIDKYELSLSNKYGYKKYNCNSVKGLGAYNKEKFLKMRKDFNSYKSKDYYYYVLLYVLIIYSFNNQVRFNSKGEFNLPVGKRDFNTQMIKKLNFFIDRLKSDDFIFTNTDFRKFDTTALTKDDFVYCDPPYLITCASYNEQNGWTDRDEKDL</sequence>
<evidence type="ECO:0000313" key="7">
    <source>
        <dbReference type="EMBL" id="BAV59397.1"/>
    </source>
</evidence>
<comment type="catalytic activity">
    <reaction evidence="6">
        <text>a 2'-deoxyadenosine in DNA + S-adenosyl-L-methionine = an N(6)-methyl-2'-deoxyadenosine in DNA + S-adenosyl-L-homocysteine + H(+)</text>
        <dbReference type="Rhea" id="RHEA:15197"/>
        <dbReference type="Rhea" id="RHEA-COMP:12418"/>
        <dbReference type="Rhea" id="RHEA-COMP:12419"/>
        <dbReference type="ChEBI" id="CHEBI:15378"/>
        <dbReference type="ChEBI" id="CHEBI:57856"/>
        <dbReference type="ChEBI" id="CHEBI:59789"/>
        <dbReference type="ChEBI" id="CHEBI:90615"/>
        <dbReference type="ChEBI" id="CHEBI:90616"/>
        <dbReference type="EC" id="2.1.1.72"/>
    </reaction>
</comment>
<keyword evidence="4" id="KW-0808">Transferase</keyword>
<dbReference type="Gene3D" id="1.10.1020.10">
    <property type="entry name" value="Adenine-specific Methyltransferase, Domain 2"/>
    <property type="match status" value="2"/>
</dbReference>
<dbReference type="EC" id="2.1.1.72" evidence="2"/>
<evidence type="ECO:0000256" key="6">
    <source>
        <dbReference type="ARBA" id="ARBA00047942"/>
    </source>
</evidence>
<evidence type="ECO:0000256" key="3">
    <source>
        <dbReference type="ARBA" id="ARBA00022603"/>
    </source>
</evidence>
<evidence type="ECO:0000256" key="1">
    <source>
        <dbReference type="ARBA" id="ARBA00006594"/>
    </source>
</evidence>
<dbReference type="EMBL" id="LC153654">
    <property type="protein sequence ID" value="BAV59397.1"/>
    <property type="molecule type" value="Genomic_DNA"/>
</dbReference>
<dbReference type="InterPro" id="IPR023095">
    <property type="entry name" value="Ade_MeTrfase_dom_2"/>
</dbReference>
<evidence type="ECO:0000256" key="4">
    <source>
        <dbReference type="ARBA" id="ARBA00022679"/>
    </source>
</evidence>
<dbReference type="GO" id="GO:0032259">
    <property type="term" value="P:methylation"/>
    <property type="evidence" value="ECO:0007669"/>
    <property type="project" value="UniProtKB-KW"/>
</dbReference>
<evidence type="ECO:0000256" key="5">
    <source>
        <dbReference type="ARBA" id="ARBA00022691"/>
    </source>
</evidence>
<accession>A0A1C9ZTC0</accession>
<keyword evidence="5" id="KW-0949">S-adenosyl-L-methionine</keyword>
<comment type="similarity">
    <text evidence="1">Belongs to the N(4)/N(6)-methyltransferase family.</text>
</comment>
<keyword evidence="3 7" id="KW-0489">Methyltransferase</keyword>
<organism evidence="7">
    <name type="scientific">Endomicrobium trichonymphae</name>
    <dbReference type="NCBI Taxonomy" id="1408204"/>
    <lineage>
        <taxon>Bacteria</taxon>
        <taxon>Pseudomonadati</taxon>
        <taxon>Elusimicrobiota</taxon>
        <taxon>Endomicrobiia</taxon>
        <taxon>Endomicrobiales</taxon>
        <taxon>Endomicrobiaceae</taxon>
        <taxon>Candidatus Endomicrobiellum</taxon>
    </lineage>
</organism>
<proteinExistence type="inferred from homology"/>
<dbReference type="AlphaFoldDB" id="A0A1C9ZTC0"/>
<dbReference type="InterPro" id="IPR012327">
    <property type="entry name" value="MeTrfase_D12"/>
</dbReference>
<evidence type="ECO:0000256" key="2">
    <source>
        <dbReference type="ARBA" id="ARBA00011900"/>
    </source>
</evidence>
<reference evidence="7" key="1">
    <citation type="journal article" date="2016" name="Genome Biol. Evol.">
        <title>Comparison of intracellular "Ca. Endomicrobium trichonymphae" genomovars illuminates the requirement and decay of defense systems against foreign DNA.</title>
        <authorList>
            <person name="Izawa K."/>
            <person name="Kuwahara H."/>
            <person name="Kihara K."/>
            <person name="Yuki M."/>
            <person name="Lo N."/>
            <person name="Ito T."/>
            <person name="Ohkuma M."/>
            <person name="Hongoh Y."/>
        </authorList>
    </citation>
    <scope>NUCLEOTIDE SEQUENCE</scope>
    <source>
        <strain evidence="7">HsTcC-EM16</strain>
    </source>
</reference>
<dbReference type="PROSITE" id="PS00092">
    <property type="entry name" value="N6_MTASE"/>
    <property type="match status" value="2"/>
</dbReference>
<dbReference type="GO" id="GO:0009307">
    <property type="term" value="P:DNA restriction-modification system"/>
    <property type="evidence" value="ECO:0007669"/>
    <property type="project" value="InterPro"/>
</dbReference>
<dbReference type="GO" id="GO:1904047">
    <property type="term" value="F:S-adenosyl-L-methionine binding"/>
    <property type="evidence" value="ECO:0007669"/>
    <property type="project" value="TreeGrafter"/>
</dbReference>
<dbReference type="REBASE" id="233970">
    <property type="entry name" value="M.EtrORFFP"/>
</dbReference>
<dbReference type="PANTHER" id="PTHR30481">
    <property type="entry name" value="DNA ADENINE METHYLASE"/>
    <property type="match status" value="1"/>
</dbReference>
<dbReference type="InterPro" id="IPR029063">
    <property type="entry name" value="SAM-dependent_MTases_sf"/>
</dbReference>
<dbReference type="SUPFAM" id="SSF53335">
    <property type="entry name" value="S-adenosyl-L-methionine-dependent methyltransferases"/>
    <property type="match status" value="2"/>
</dbReference>
<dbReference type="GO" id="GO:0043565">
    <property type="term" value="F:sequence-specific DNA binding"/>
    <property type="evidence" value="ECO:0007669"/>
    <property type="project" value="TreeGrafter"/>
</dbReference>
<dbReference type="PRINTS" id="PR00505">
    <property type="entry name" value="D12N6MTFRASE"/>
</dbReference>